<dbReference type="WBParaSite" id="JU765_v2.g10501.t1">
    <property type="protein sequence ID" value="JU765_v2.g10501.t1"/>
    <property type="gene ID" value="JU765_v2.g10501"/>
</dbReference>
<sequence>WVNKRSSCAAPFLPDCHNNAGYKRIFNTSDPVEAGNYFTTESINNWECNDGYNATLDQFYCKLSIHNSHEAELQKCENTVISEFNHGFNCSYTVEYVNCMTKVYLQYCGVAAGRWGCNIAEVAMKADVPMCVASLPACGSTKFEQPDPLDSIRHPKRLV</sequence>
<evidence type="ECO:0000313" key="1">
    <source>
        <dbReference type="Proteomes" id="UP000887576"/>
    </source>
</evidence>
<name>A0AC34PVW0_9BILA</name>
<accession>A0AC34PVW0</accession>
<protein>
    <submittedName>
        <fullName evidence="2">VWFD domain-containing protein</fullName>
    </submittedName>
</protein>
<evidence type="ECO:0000313" key="2">
    <source>
        <dbReference type="WBParaSite" id="JU765_v2.g10501.t1"/>
    </source>
</evidence>
<proteinExistence type="predicted"/>
<organism evidence="1 2">
    <name type="scientific">Panagrolaimus sp. JU765</name>
    <dbReference type="NCBI Taxonomy" id="591449"/>
    <lineage>
        <taxon>Eukaryota</taxon>
        <taxon>Metazoa</taxon>
        <taxon>Ecdysozoa</taxon>
        <taxon>Nematoda</taxon>
        <taxon>Chromadorea</taxon>
        <taxon>Rhabditida</taxon>
        <taxon>Tylenchina</taxon>
        <taxon>Panagrolaimomorpha</taxon>
        <taxon>Panagrolaimoidea</taxon>
        <taxon>Panagrolaimidae</taxon>
        <taxon>Panagrolaimus</taxon>
    </lineage>
</organism>
<dbReference type="Proteomes" id="UP000887576">
    <property type="component" value="Unplaced"/>
</dbReference>
<reference evidence="2" key="1">
    <citation type="submission" date="2022-11" db="UniProtKB">
        <authorList>
            <consortium name="WormBaseParasite"/>
        </authorList>
    </citation>
    <scope>IDENTIFICATION</scope>
</reference>